<keyword evidence="1" id="KW-0732">Signal</keyword>
<dbReference type="EMBL" id="JAVRFL010000009">
    <property type="protein sequence ID" value="MDT0529256.1"/>
    <property type="molecule type" value="Genomic_DNA"/>
</dbReference>
<evidence type="ECO:0000313" key="2">
    <source>
        <dbReference type="EMBL" id="MDT0529256.1"/>
    </source>
</evidence>
<accession>A0ABU2WV74</accession>
<comment type="caution">
    <text evidence="2">The sequence shown here is derived from an EMBL/GenBank/DDBJ whole genome shotgun (WGS) entry which is preliminary data.</text>
</comment>
<dbReference type="RefSeq" id="WP_311411429.1">
    <property type="nucleotide sequence ID" value="NZ_JAVRFL010000009.1"/>
</dbReference>
<reference evidence="2" key="1">
    <citation type="submission" date="2023-09" db="EMBL/GenBank/DDBJ databases">
        <title>30 novel species of actinomycetes from the DSMZ collection.</title>
        <authorList>
            <person name="Nouioui I."/>
        </authorList>
    </citation>
    <scope>NUCLEOTIDE SEQUENCE</scope>
    <source>
        <strain evidence="2">DSM 115977</strain>
    </source>
</reference>
<protein>
    <submittedName>
        <fullName evidence="2">Uncharacterized protein</fullName>
    </submittedName>
</protein>
<name>A0ABU2WV74_9ACTN</name>
<evidence type="ECO:0000313" key="3">
    <source>
        <dbReference type="Proteomes" id="UP001180973"/>
    </source>
</evidence>
<dbReference type="Proteomes" id="UP001180973">
    <property type="component" value="Unassembled WGS sequence"/>
</dbReference>
<organism evidence="2 3">
    <name type="scientific">Micromonospora reichwaldensis</name>
    <dbReference type="NCBI Taxonomy" id="3075516"/>
    <lineage>
        <taxon>Bacteria</taxon>
        <taxon>Bacillati</taxon>
        <taxon>Actinomycetota</taxon>
        <taxon>Actinomycetes</taxon>
        <taxon>Micromonosporales</taxon>
        <taxon>Micromonosporaceae</taxon>
        <taxon>Micromonospora</taxon>
    </lineage>
</organism>
<evidence type="ECO:0000256" key="1">
    <source>
        <dbReference type="SAM" id="SignalP"/>
    </source>
</evidence>
<gene>
    <name evidence="2" type="ORF">RM555_09660</name>
</gene>
<feature type="chain" id="PRO_5046746307" evidence="1">
    <location>
        <begin position="30"/>
        <end position="95"/>
    </location>
</feature>
<keyword evidence="3" id="KW-1185">Reference proteome</keyword>
<proteinExistence type="predicted"/>
<feature type="signal peptide" evidence="1">
    <location>
        <begin position="1"/>
        <end position="29"/>
    </location>
</feature>
<sequence length="95" mass="9730">MSALRRVVAATALVGAVSASVLLSGPAVAAETKTFYGNGMSNNYFTALTNANNAARSLASADGFAPDTQCSHGGSFTTQPWPGLYSVLAQINCTR</sequence>